<dbReference type="AlphaFoldDB" id="A0A9P5TRK6"/>
<evidence type="ECO:0008006" key="4">
    <source>
        <dbReference type="Google" id="ProtNLM"/>
    </source>
</evidence>
<evidence type="ECO:0000256" key="1">
    <source>
        <dbReference type="SAM" id="MobiDB-lite"/>
    </source>
</evidence>
<reference evidence="2" key="1">
    <citation type="submission" date="2020-11" db="EMBL/GenBank/DDBJ databases">
        <authorList>
            <consortium name="DOE Joint Genome Institute"/>
            <person name="Ahrendt S."/>
            <person name="Riley R."/>
            <person name="Andreopoulos W."/>
            <person name="LaButti K."/>
            <person name="Pangilinan J."/>
            <person name="Ruiz-duenas F.J."/>
            <person name="Barrasa J.M."/>
            <person name="Sanchez-Garcia M."/>
            <person name="Camarero S."/>
            <person name="Miyauchi S."/>
            <person name="Serrano A."/>
            <person name="Linde D."/>
            <person name="Babiker R."/>
            <person name="Drula E."/>
            <person name="Ayuso-Fernandez I."/>
            <person name="Pacheco R."/>
            <person name="Padilla G."/>
            <person name="Ferreira P."/>
            <person name="Barriuso J."/>
            <person name="Kellner H."/>
            <person name="Castanera R."/>
            <person name="Alfaro M."/>
            <person name="Ramirez L."/>
            <person name="Pisabarro A.G."/>
            <person name="Kuo A."/>
            <person name="Tritt A."/>
            <person name="Lipzen A."/>
            <person name="He G."/>
            <person name="Yan M."/>
            <person name="Ng V."/>
            <person name="Cullen D."/>
            <person name="Martin F."/>
            <person name="Rosso M.-N."/>
            <person name="Henrissat B."/>
            <person name="Hibbett D."/>
            <person name="Martinez A.T."/>
            <person name="Grigoriev I.V."/>
        </authorList>
    </citation>
    <scope>NUCLEOTIDE SEQUENCE</scope>
    <source>
        <strain evidence="2">AH 44721</strain>
    </source>
</reference>
<sequence>MPRRQHRDYSFESEDNEDETRSLGLSKRRRIKHHSRHSSVQAEQHGINTAGLPTFPDELLFEILSHLPTAPMPNAGYGPLDAECHIVRQQSLLTLSLTCSNLRRFFRPYVWNRIEIISSKGRTSNLELLRQLEVVTVRDPSLAQYVEVVNVHVRDYSVVPVVEELARCIAIFPNLHSVKLQISFNPAERPFGYRSEVSKIFSSRSYPQIRSIFVSKSAYGLLASCPEVLEARNLEVGRLDGWHFLRAISSCHRLENLEIASNMSLQKFQEIPSNFPKVRTLVLHLFRSPHDFSEELECLSNLKHLSHLMIRAEWHTAEARTYIVDWAKALLLDLQRADGEEKYLQLTGQDWPKIEEVDIILPALKTISPINN</sequence>
<organism evidence="2 3">
    <name type="scientific">Gymnopilus junonius</name>
    <name type="common">Spectacular rustgill mushroom</name>
    <name type="synonym">Gymnopilus spectabilis subsp. junonius</name>
    <dbReference type="NCBI Taxonomy" id="109634"/>
    <lineage>
        <taxon>Eukaryota</taxon>
        <taxon>Fungi</taxon>
        <taxon>Dikarya</taxon>
        <taxon>Basidiomycota</taxon>
        <taxon>Agaricomycotina</taxon>
        <taxon>Agaricomycetes</taxon>
        <taxon>Agaricomycetidae</taxon>
        <taxon>Agaricales</taxon>
        <taxon>Agaricineae</taxon>
        <taxon>Hymenogastraceae</taxon>
        <taxon>Gymnopilus</taxon>
    </lineage>
</organism>
<proteinExistence type="predicted"/>
<dbReference type="EMBL" id="JADNYJ010000014">
    <property type="protein sequence ID" value="KAF8907644.1"/>
    <property type="molecule type" value="Genomic_DNA"/>
</dbReference>
<dbReference type="Proteomes" id="UP000724874">
    <property type="component" value="Unassembled WGS sequence"/>
</dbReference>
<feature type="compositionally biased region" description="Basic residues" evidence="1">
    <location>
        <begin position="26"/>
        <end position="37"/>
    </location>
</feature>
<dbReference type="OrthoDB" id="2891411at2759"/>
<dbReference type="SUPFAM" id="SSF52047">
    <property type="entry name" value="RNI-like"/>
    <property type="match status" value="1"/>
</dbReference>
<accession>A0A9P5TRK6</accession>
<gene>
    <name evidence="2" type="ORF">CPB84DRAFT_1768428</name>
</gene>
<evidence type="ECO:0000313" key="2">
    <source>
        <dbReference type="EMBL" id="KAF8907644.1"/>
    </source>
</evidence>
<name>A0A9P5TRK6_GYMJU</name>
<feature type="region of interest" description="Disordered" evidence="1">
    <location>
        <begin position="1"/>
        <end position="48"/>
    </location>
</feature>
<keyword evidence="3" id="KW-1185">Reference proteome</keyword>
<evidence type="ECO:0000313" key="3">
    <source>
        <dbReference type="Proteomes" id="UP000724874"/>
    </source>
</evidence>
<protein>
    <recommendedName>
        <fullName evidence="4">F-box domain-containing protein</fullName>
    </recommendedName>
</protein>
<dbReference type="InterPro" id="IPR032675">
    <property type="entry name" value="LRR_dom_sf"/>
</dbReference>
<dbReference type="Gene3D" id="3.80.10.10">
    <property type="entry name" value="Ribonuclease Inhibitor"/>
    <property type="match status" value="1"/>
</dbReference>
<comment type="caution">
    <text evidence="2">The sequence shown here is derived from an EMBL/GenBank/DDBJ whole genome shotgun (WGS) entry which is preliminary data.</text>
</comment>